<dbReference type="PROSITE" id="PS51755">
    <property type="entry name" value="OMPR_PHOB"/>
    <property type="match status" value="1"/>
</dbReference>
<dbReference type="InterPro" id="IPR001867">
    <property type="entry name" value="OmpR/PhoB-type_DNA-bd"/>
</dbReference>
<accession>A0ABW5GLD0</accession>
<evidence type="ECO:0000259" key="6">
    <source>
        <dbReference type="PROSITE" id="PS50043"/>
    </source>
</evidence>
<comment type="similarity">
    <text evidence="1">Belongs to the AfsR/DnrI/RedD regulatory family.</text>
</comment>
<dbReference type="SUPFAM" id="SSF46894">
    <property type="entry name" value="C-terminal effector domain of the bipartite response regulators"/>
    <property type="match status" value="2"/>
</dbReference>
<dbReference type="CDD" id="cd00383">
    <property type="entry name" value="trans_reg_C"/>
    <property type="match status" value="1"/>
</dbReference>
<name>A0ABW5GLD0_9PSEU</name>
<protein>
    <submittedName>
        <fullName evidence="8">BTAD domain-containing putative transcriptional regulator</fullName>
    </submittedName>
</protein>
<dbReference type="InterPro" id="IPR027417">
    <property type="entry name" value="P-loop_NTPase"/>
</dbReference>
<keyword evidence="2" id="KW-0805">Transcription regulation</keyword>
<dbReference type="RefSeq" id="WP_345390255.1">
    <property type="nucleotide sequence ID" value="NZ_BAABHG010000004.1"/>
</dbReference>
<evidence type="ECO:0000256" key="2">
    <source>
        <dbReference type="ARBA" id="ARBA00023015"/>
    </source>
</evidence>
<dbReference type="InterPro" id="IPR005158">
    <property type="entry name" value="BTAD"/>
</dbReference>
<dbReference type="EMBL" id="JBHUKU010000014">
    <property type="protein sequence ID" value="MFD2461645.1"/>
    <property type="molecule type" value="Genomic_DNA"/>
</dbReference>
<dbReference type="SMART" id="SM00862">
    <property type="entry name" value="Trans_reg_C"/>
    <property type="match status" value="1"/>
</dbReference>
<proteinExistence type="inferred from homology"/>
<dbReference type="Pfam" id="PF00196">
    <property type="entry name" value="GerE"/>
    <property type="match status" value="1"/>
</dbReference>
<dbReference type="Gene3D" id="1.10.10.10">
    <property type="entry name" value="Winged helix-like DNA-binding domain superfamily/Winged helix DNA-binding domain"/>
    <property type="match status" value="2"/>
</dbReference>
<evidence type="ECO:0000259" key="7">
    <source>
        <dbReference type="PROSITE" id="PS51755"/>
    </source>
</evidence>
<evidence type="ECO:0000256" key="3">
    <source>
        <dbReference type="ARBA" id="ARBA00023125"/>
    </source>
</evidence>
<dbReference type="InterPro" id="IPR016032">
    <property type="entry name" value="Sig_transdc_resp-reg_C-effctor"/>
</dbReference>
<dbReference type="InterPro" id="IPR011990">
    <property type="entry name" value="TPR-like_helical_dom_sf"/>
</dbReference>
<dbReference type="PRINTS" id="PR00038">
    <property type="entry name" value="HTHLUXR"/>
</dbReference>
<dbReference type="Proteomes" id="UP001597419">
    <property type="component" value="Unassembled WGS sequence"/>
</dbReference>
<dbReference type="PANTHER" id="PTHR35807">
    <property type="entry name" value="TRANSCRIPTIONAL REGULATOR REDD-RELATED"/>
    <property type="match status" value="1"/>
</dbReference>
<organism evidence="8 9">
    <name type="scientific">Amycolatopsis samaneae</name>
    <dbReference type="NCBI Taxonomy" id="664691"/>
    <lineage>
        <taxon>Bacteria</taxon>
        <taxon>Bacillati</taxon>
        <taxon>Actinomycetota</taxon>
        <taxon>Actinomycetes</taxon>
        <taxon>Pseudonocardiales</taxon>
        <taxon>Pseudonocardiaceae</taxon>
        <taxon>Amycolatopsis</taxon>
    </lineage>
</organism>
<sequence>MPTSGDGLRVGVLGPVHVARGETALSLGPARQRAVFAVLALRAGRLVSRDELVSAVWGEQPPASVTGSVHTYVSGLRRALEPDRDRWGSAELLTSGPSGYTLRIAPGSVDALEFERLIGEARGGRAPIAPAEAVAVLDEALALWHGDPLSGLPGPYADRERSRLGELRLTAYELRAEALLELGESAGLAAELGALAHEYPLRERLRELQMLALHRNGQHAEALEVFRDVRATLVAELGTEPGPGLQRLHARLLSQDPGLTDEQAGTPAPPAVPERLLVLPAQVVRRCEAGADGVFVGRETELARLRGLVDDVRDGRGGAAWIEGEFGIGKSELLARALADAPDRGCQLGWVLADELSGRIPLQVMLSCLGIDTPSPALFQERRGAWGEPDPASATVGRLLAWVDELCARGPLVLVVDDMQWADEASVLLWHRLTAATRQLPLLLIAAARPVPRSAQVVRLRQAIEARGGTVLDLVPLTGEESVELEKRLLGAEPGPQLRDLVERTTGNPLYITELTGTLVREDVLHTVSGVADLADSDSYTAPRGLVDTIRRNLDVLSAETREMLRWAAVLGSEFTVTDIAAVVDRRPSDLVAAFEESVAATVIVDSDTHLAFRHPLLRQAFYDGIPAGARAALHRQAAEALSTVGASVTRVAEQVVAAPIPDPWVLQWLVDHGADVATRAPLLAAELLSRALEACPLRDPRREVLAATLVRVLFRLDRHPEDEARAALAIATDPHRAAEMHHLLAVLRYRRGDIDGATRIVASVLDDPDAPELWRQRHRHLLANFRRGGLDDLDAAEEAGHRALAVADGDAYLTAHAQQTLWLVSSVRRDHGAALAHIDRAIEVVEDVGDLAELELDLLDNRLFTLQNMDRLPAADDTLRLARRVALDQSLGNELQVPAAVHNYWAGRWNEALAELDSVTEDGPAITFYGLRESPAAALLMHGVAAYIAGRRGDRIQATGHLNAVEEYAPATSAERENIDFLLIAQAVMFEQRGEGERALQALEPLLNPQFSPMMLRHQWLPLVVRLALDAGAHDQVRRAMWICEEEASRERPGARAAAAAQWCRGLVDEDPAPVLAAVDHYRRVGRVVELGTALEDLAVLLAWRGDREAARAAFAESADRYADLSAAWDLERATKRLAALGVHRDLSAPQPRSRRGWEALSPVEIDIARLVAAGHSNPSIAVRLGLPRRTVQAHVARLLGKLGTASRDRVAVEIAAIGPAQVPAGTALRAITSR</sequence>
<dbReference type="InterPro" id="IPR036388">
    <property type="entry name" value="WH-like_DNA-bd_sf"/>
</dbReference>
<evidence type="ECO:0000256" key="5">
    <source>
        <dbReference type="PROSITE-ProRule" id="PRU01091"/>
    </source>
</evidence>
<feature type="domain" description="OmpR/PhoB-type" evidence="7">
    <location>
        <begin position="1"/>
        <end position="104"/>
    </location>
</feature>
<dbReference type="CDD" id="cd15831">
    <property type="entry name" value="BTAD"/>
    <property type="match status" value="1"/>
</dbReference>
<dbReference type="InterPro" id="IPR051677">
    <property type="entry name" value="AfsR-DnrI-RedD_regulator"/>
</dbReference>
<dbReference type="PROSITE" id="PS00622">
    <property type="entry name" value="HTH_LUXR_1"/>
    <property type="match status" value="1"/>
</dbReference>
<dbReference type="Pfam" id="PF13191">
    <property type="entry name" value="AAA_16"/>
    <property type="match status" value="1"/>
</dbReference>
<evidence type="ECO:0000313" key="8">
    <source>
        <dbReference type="EMBL" id="MFD2461645.1"/>
    </source>
</evidence>
<feature type="domain" description="HTH luxR-type" evidence="6">
    <location>
        <begin position="1155"/>
        <end position="1220"/>
    </location>
</feature>
<dbReference type="PANTHER" id="PTHR35807:SF1">
    <property type="entry name" value="TRANSCRIPTIONAL REGULATOR REDD"/>
    <property type="match status" value="1"/>
</dbReference>
<evidence type="ECO:0000256" key="1">
    <source>
        <dbReference type="ARBA" id="ARBA00005820"/>
    </source>
</evidence>
<gene>
    <name evidence="8" type="ORF">ACFSYJ_23770</name>
</gene>
<keyword evidence="9" id="KW-1185">Reference proteome</keyword>
<dbReference type="PROSITE" id="PS50043">
    <property type="entry name" value="HTH_LUXR_2"/>
    <property type="match status" value="1"/>
</dbReference>
<reference evidence="9" key="1">
    <citation type="journal article" date="2019" name="Int. J. Syst. Evol. Microbiol.">
        <title>The Global Catalogue of Microorganisms (GCM) 10K type strain sequencing project: providing services to taxonomists for standard genome sequencing and annotation.</title>
        <authorList>
            <consortium name="The Broad Institute Genomics Platform"/>
            <consortium name="The Broad Institute Genome Sequencing Center for Infectious Disease"/>
            <person name="Wu L."/>
            <person name="Ma J."/>
        </authorList>
    </citation>
    <scope>NUCLEOTIDE SEQUENCE [LARGE SCALE GENOMIC DNA]</scope>
    <source>
        <strain evidence="9">CGMCC 4.7643</strain>
    </source>
</reference>
<comment type="caution">
    <text evidence="8">The sequence shown here is derived from an EMBL/GenBank/DDBJ whole genome shotgun (WGS) entry which is preliminary data.</text>
</comment>
<dbReference type="SUPFAM" id="SSF48452">
    <property type="entry name" value="TPR-like"/>
    <property type="match status" value="1"/>
</dbReference>
<dbReference type="Pfam" id="PF00486">
    <property type="entry name" value="Trans_reg_C"/>
    <property type="match status" value="1"/>
</dbReference>
<evidence type="ECO:0000256" key="4">
    <source>
        <dbReference type="ARBA" id="ARBA00023163"/>
    </source>
</evidence>
<keyword evidence="4" id="KW-0804">Transcription</keyword>
<evidence type="ECO:0000313" key="9">
    <source>
        <dbReference type="Proteomes" id="UP001597419"/>
    </source>
</evidence>
<dbReference type="SUPFAM" id="SSF52540">
    <property type="entry name" value="P-loop containing nucleoside triphosphate hydrolases"/>
    <property type="match status" value="1"/>
</dbReference>
<dbReference type="InterPro" id="IPR041664">
    <property type="entry name" value="AAA_16"/>
</dbReference>
<dbReference type="CDD" id="cd06170">
    <property type="entry name" value="LuxR_C_like"/>
    <property type="match status" value="1"/>
</dbReference>
<dbReference type="InterPro" id="IPR000792">
    <property type="entry name" value="Tscrpt_reg_LuxR_C"/>
</dbReference>
<dbReference type="SMART" id="SM01043">
    <property type="entry name" value="BTAD"/>
    <property type="match status" value="1"/>
</dbReference>
<dbReference type="Gene3D" id="1.25.40.10">
    <property type="entry name" value="Tetratricopeptide repeat domain"/>
    <property type="match status" value="2"/>
</dbReference>
<keyword evidence="3 5" id="KW-0238">DNA-binding</keyword>
<dbReference type="SMART" id="SM00421">
    <property type="entry name" value="HTH_LUXR"/>
    <property type="match status" value="1"/>
</dbReference>
<feature type="DNA-binding region" description="OmpR/PhoB-type" evidence="5">
    <location>
        <begin position="1"/>
        <end position="104"/>
    </location>
</feature>
<dbReference type="Pfam" id="PF03704">
    <property type="entry name" value="BTAD"/>
    <property type="match status" value="1"/>
</dbReference>